<evidence type="ECO:0000256" key="1">
    <source>
        <dbReference type="ARBA" id="ARBA00022679"/>
    </source>
</evidence>
<dbReference type="SUPFAM" id="SSF53756">
    <property type="entry name" value="UDP-Glycosyltransferase/glycogen phosphorylase"/>
    <property type="match status" value="1"/>
</dbReference>
<keyword evidence="2" id="KW-0812">Transmembrane</keyword>
<dbReference type="RefSeq" id="WP_092524211.1">
    <property type="nucleotide sequence ID" value="NZ_FNCI01000003.1"/>
</dbReference>
<dbReference type="PANTHER" id="PTHR46401">
    <property type="entry name" value="GLYCOSYLTRANSFERASE WBBK-RELATED"/>
    <property type="match status" value="1"/>
</dbReference>
<keyword evidence="2" id="KW-0472">Membrane</keyword>
<name>A0A1G7QLB2_9GAMM</name>
<sequence>MPDTHAINYRLICVSNSRGLQQYTARLANAMAATRRVKLSVVGQEPLLSLLSPEIEAVEVPGERYSLRTLFAVTRALFTSRDTILHYQGINLVTLFLLYIAGMFGRRTLLTPHNVETHFRNRAYNAIKWPLWRGFDMIVLHTEAELRLVPSNLRSRVAIIPHGEYAPPSGEEPVSSEILEAVTGLGDYVIAPGFVRDDKNIDFLVENISVLKNIGIKLVVAGRNQSSFPSERIAAAATHFDGFLPDADLAHLIRHAAAVVLPYEKVSESGILHQALSVGTPVIVSDIPGFRERIREGENGLFLHGFNHSALEKTLGKLASIEFDRAEIKRRHLAEFSWDSIATQLLEEVNERSLPHQ</sequence>
<reference evidence="4 5" key="1">
    <citation type="submission" date="2016-10" db="EMBL/GenBank/DDBJ databases">
        <authorList>
            <person name="de Groot N.N."/>
        </authorList>
    </citation>
    <scope>NUCLEOTIDE SEQUENCE [LARGE SCALE GENOMIC DNA]</scope>
    <source>
        <strain evidence="4 5">BH539</strain>
    </source>
</reference>
<dbReference type="AlphaFoldDB" id="A0A1G7QLB2"/>
<dbReference type="OrthoDB" id="9764577at2"/>
<keyword evidence="5" id="KW-1185">Reference proteome</keyword>
<keyword evidence="1 4" id="KW-0808">Transferase</keyword>
<evidence type="ECO:0000313" key="5">
    <source>
        <dbReference type="Proteomes" id="UP000198641"/>
    </source>
</evidence>
<dbReference type="PANTHER" id="PTHR46401:SF2">
    <property type="entry name" value="GLYCOSYLTRANSFERASE WBBK-RELATED"/>
    <property type="match status" value="1"/>
</dbReference>
<feature type="domain" description="Glycosyl transferase family 1" evidence="3">
    <location>
        <begin position="190"/>
        <end position="328"/>
    </location>
</feature>
<dbReference type="CDD" id="cd03801">
    <property type="entry name" value="GT4_PimA-like"/>
    <property type="match status" value="1"/>
</dbReference>
<dbReference type="Proteomes" id="UP000198641">
    <property type="component" value="Unassembled WGS sequence"/>
</dbReference>
<evidence type="ECO:0000256" key="2">
    <source>
        <dbReference type="SAM" id="Phobius"/>
    </source>
</evidence>
<evidence type="ECO:0000259" key="3">
    <source>
        <dbReference type="Pfam" id="PF00534"/>
    </source>
</evidence>
<evidence type="ECO:0000313" key="4">
    <source>
        <dbReference type="EMBL" id="SDF99296.1"/>
    </source>
</evidence>
<feature type="transmembrane region" description="Helical" evidence="2">
    <location>
        <begin position="84"/>
        <end position="104"/>
    </location>
</feature>
<gene>
    <name evidence="4" type="ORF">SAMN05216571_103322</name>
</gene>
<dbReference type="STRING" id="284577.SAMN05216571_103322"/>
<dbReference type="GO" id="GO:0009103">
    <property type="term" value="P:lipopolysaccharide biosynthetic process"/>
    <property type="evidence" value="ECO:0007669"/>
    <property type="project" value="TreeGrafter"/>
</dbReference>
<dbReference type="Gene3D" id="3.40.50.2000">
    <property type="entry name" value="Glycogen Phosphorylase B"/>
    <property type="match status" value="2"/>
</dbReference>
<organism evidence="4 5">
    <name type="scientific">Onishia taeanensis</name>
    <dbReference type="NCBI Taxonomy" id="284577"/>
    <lineage>
        <taxon>Bacteria</taxon>
        <taxon>Pseudomonadati</taxon>
        <taxon>Pseudomonadota</taxon>
        <taxon>Gammaproteobacteria</taxon>
        <taxon>Oceanospirillales</taxon>
        <taxon>Halomonadaceae</taxon>
        <taxon>Onishia</taxon>
    </lineage>
</organism>
<keyword evidence="2" id="KW-1133">Transmembrane helix</keyword>
<dbReference type="EMBL" id="FNCI01000003">
    <property type="protein sequence ID" value="SDF99296.1"/>
    <property type="molecule type" value="Genomic_DNA"/>
</dbReference>
<accession>A0A1G7QLB2</accession>
<protein>
    <submittedName>
        <fullName evidence="4">Glycosyltransferase involved in cell wall bisynthesis</fullName>
    </submittedName>
</protein>
<dbReference type="Pfam" id="PF00534">
    <property type="entry name" value="Glycos_transf_1"/>
    <property type="match status" value="1"/>
</dbReference>
<dbReference type="InterPro" id="IPR001296">
    <property type="entry name" value="Glyco_trans_1"/>
</dbReference>
<proteinExistence type="predicted"/>
<dbReference type="GO" id="GO:0016757">
    <property type="term" value="F:glycosyltransferase activity"/>
    <property type="evidence" value="ECO:0007669"/>
    <property type="project" value="InterPro"/>
</dbReference>